<evidence type="ECO:0000313" key="1">
    <source>
        <dbReference type="EMBL" id="OGM21126.1"/>
    </source>
</evidence>
<accession>A0A1F7Y1H7</accession>
<dbReference type="EMBL" id="MGGE01000026">
    <property type="protein sequence ID" value="OGM21126.1"/>
    <property type="molecule type" value="Genomic_DNA"/>
</dbReference>
<proteinExistence type="predicted"/>
<dbReference type="AlphaFoldDB" id="A0A1F7Y1H7"/>
<dbReference type="InterPro" id="IPR029063">
    <property type="entry name" value="SAM-dependent_MTases_sf"/>
</dbReference>
<dbReference type="SUPFAM" id="SSF53335">
    <property type="entry name" value="S-adenosyl-L-methionine-dependent methyltransferases"/>
    <property type="match status" value="1"/>
</dbReference>
<reference evidence="1 2" key="1">
    <citation type="journal article" date="2016" name="Nat. Commun.">
        <title>Thousands of microbial genomes shed light on interconnected biogeochemical processes in an aquifer system.</title>
        <authorList>
            <person name="Anantharaman K."/>
            <person name="Brown C.T."/>
            <person name="Hug L.A."/>
            <person name="Sharon I."/>
            <person name="Castelle C.J."/>
            <person name="Probst A.J."/>
            <person name="Thomas B.C."/>
            <person name="Singh A."/>
            <person name="Wilkins M.J."/>
            <person name="Karaoz U."/>
            <person name="Brodie E.L."/>
            <person name="Williams K.H."/>
            <person name="Hubbard S.S."/>
            <person name="Banfield J.F."/>
        </authorList>
    </citation>
    <scope>NUCLEOTIDE SEQUENCE [LARGE SCALE GENOMIC DNA]</scope>
</reference>
<gene>
    <name evidence="1" type="ORF">A2714_05675</name>
</gene>
<evidence type="ECO:0008006" key="3">
    <source>
        <dbReference type="Google" id="ProtNLM"/>
    </source>
</evidence>
<organism evidence="1 2">
    <name type="scientific">Candidatus Woesebacteria bacterium RIFCSPHIGHO2_01_FULL_38_9</name>
    <dbReference type="NCBI Taxonomy" id="1802492"/>
    <lineage>
        <taxon>Bacteria</taxon>
        <taxon>Candidatus Woeseibacteriota</taxon>
    </lineage>
</organism>
<sequence>MRTQMKKVKLRSSFRDLSGFVFEKEGRVLRQVNKVYKKDYDLLISSGLYNELVSNQLLISHSELGGNLAFEKSISYKVIEPKKLDFISYPYEWCFSQLKDAGLLTLRIQKLALKHGLTLKDASAYNIQFYKGRPVFIDTLSFEKYHEGEPWVAYRQFCQHFLAPLVLVSFKDPRFTKLLRVFIDGFPLSFVSKLIPKRTWLNLGLLTHIHLHARSQSYYANKKIVKKKITKVGLRGIVDNLESTLKSLSWNPEGTQWAEYYSFTNYNEEAFVYKKRIVNSFIDTVKPKIVLDLGANTGVFSRIASSQKIVTISVDNDPAAVERNYLESKKNKEEYILPLIIDLENPSPAIGWMSEERTSFIERRPFDLVMSLALLHHLSISNNLPFDNVADFFKKVGRFLIIEFIPKKDSQVQRLLTSRKDIFGSYSIDNFEYVFAKHFRIIRKEKIPASERVLYLMCKK</sequence>
<protein>
    <recommendedName>
        <fullName evidence="3">SAM-dependent methyltransferase</fullName>
    </recommendedName>
</protein>
<dbReference type="Proteomes" id="UP000178419">
    <property type="component" value="Unassembled WGS sequence"/>
</dbReference>
<dbReference type="Gene3D" id="3.40.50.150">
    <property type="entry name" value="Vaccinia Virus protein VP39"/>
    <property type="match status" value="1"/>
</dbReference>
<comment type="caution">
    <text evidence="1">The sequence shown here is derived from an EMBL/GenBank/DDBJ whole genome shotgun (WGS) entry which is preliminary data.</text>
</comment>
<dbReference type="CDD" id="cd02440">
    <property type="entry name" value="AdoMet_MTases"/>
    <property type="match status" value="1"/>
</dbReference>
<name>A0A1F7Y1H7_9BACT</name>
<evidence type="ECO:0000313" key="2">
    <source>
        <dbReference type="Proteomes" id="UP000178419"/>
    </source>
</evidence>